<keyword evidence="3" id="KW-0067">ATP-binding</keyword>
<feature type="coiled-coil region" evidence="4">
    <location>
        <begin position="286"/>
        <end position="320"/>
    </location>
</feature>
<dbReference type="InterPro" id="IPR029000">
    <property type="entry name" value="Cyclophilin-like_dom_sf"/>
</dbReference>
<sequence>MGQVKIIKPGLLTTVQDLGRYGYQQYGVTVSGVMDNVSARLANILVGNDEGEGLLEITMLGPEIEFLEDSVIAITGGELLPTLNNNVVAMGKSLLVKKGDKLAFKGVKSGCRSYIAFSGGIEVPVLMGSKATFTRGNIGGYEGRALKAGDTLTIGTPKESLSSLVGKEIHENLYEYKHTIELRVVLGPQEKAFTEKGLQTFFANQYSVTNECDRMGYRLEGERIEHKDGGDIISDGISMGAIQVPSHGSPIIMMADRQTTGGYTKIGNVVTVDLPKVAQAKPGDKVVFKEATLEEAHHLLKELESKIATLKQQCSTKEKEVIKTRKFHLKVNGKPYEVMVEELKN</sequence>
<evidence type="ECO:0000256" key="2">
    <source>
        <dbReference type="ARBA" id="ARBA00022801"/>
    </source>
</evidence>
<dbReference type="RefSeq" id="WP_089283728.1">
    <property type="nucleotide sequence ID" value="NZ_FZOJ01000015.1"/>
</dbReference>
<evidence type="ECO:0000256" key="1">
    <source>
        <dbReference type="ARBA" id="ARBA00022741"/>
    </source>
</evidence>
<evidence type="ECO:0000313" key="6">
    <source>
        <dbReference type="EMBL" id="SNS64668.1"/>
    </source>
</evidence>
<dbReference type="AlphaFoldDB" id="A0A239G7B3"/>
<dbReference type="InterPro" id="IPR052708">
    <property type="entry name" value="PxpC"/>
</dbReference>
<dbReference type="EMBL" id="FZOJ01000015">
    <property type="protein sequence ID" value="SNS64668.1"/>
    <property type="molecule type" value="Genomic_DNA"/>
</dbReference>
<dbReference type="OrthoDB" id="9782422at2"/>
<dbReference type="NCBIfam" id="TIGR00724">
    <property type="entry name" value="urea_amlyse_rel"/>
    <property type="match status" value="1"/>
</dbReference>
<name>A0A239G7B3_9FIRM</name>
<gene>
    <name evidence="6" type="ORF">SAMN05446037_101583</name>
</gene>
<reference evidence="6 7" key="1">
    <citation type="submission" date="2017-06" db="EMBL/GenBank/DDBJ databases">
        <authorList>
            <person name="Kim H.J."/>
            <person name="Triplett B.A."/>
        </authorList>
    </citation>
    <scope>NUCLEOTIDE SEQUENCE [LARGE SCALE GENOMIC DNA]</scope>
    <source>
        <strain evidence="6 7">SCA</strain>
    </source>
</reference>
<accession>A0A239G7B3</accession>
<dbReference type="PANTHER" id="PTHR43309">
    <property type="entry name" value="5-OXOPROLINASE SUBUNIT C"/>
    <property type="match status" value="1"/>
</dbReference>
<dbReference type="Pfam" id="PF02626">
    <property type="entry name" value="CT_A_B"/>
    <property type="match status" value="1"/>
</dbReference>
<dbReference type="SUPFAM" id="SSF50891">
    <property type="entry name" value="Cyclophilin-like"/>
    <property type="match status" value="1"/>
</dbReference>
<keyword evidence="7" id="KW-1185">Reference proteome</keyword>
<proteinExistence type="predicted"/>
<dbReference type="PANTHER" id="PTHR43309:SF5">
    <property type="entry name" value="5-OXOPROLINASE SUBUNIT C"/>
    <property type="match status" value="1"/>
</dbReference>
<evidence type="ECO:0000259" key="5">
    <source>
        <dbReference type="SMART" id="SM00797"/>
    </source>
</evidence>
<evidence type="ECO:0000256" key="3">
    <source>
        <dbReference type="ARBA" id="ARBA00022840"/>
    </source>
</evidence>
<dbReference type="GO" id="GO:0016787">
    <property type="term" value="F:hydrolase activity"/>
    <property type="evidence" value="ECO:0007669"/>
    <property type="project" value="UniProtKB-KW"/>
</dbReference>
<keyword evidence="1" id="KW-0547">Nucleotide-binding</keyword>
<dbReference type="InterPro" id="IPR003778">
    <property type="entry name" value="CT_A_B"/>
</dbReference>
<keyword evidence="2" id="KW-0378">Hydrolase</keyword>
<dbReference type="Gene3D" id="2.40.100.10">
    <property type="entry name" value="Cyclophilin-like"/>
    <property type="match status" value="1"/>
</dbReference>
<evidence type="ECO:0000313" key="7">
    <source>
        <dbReference type="Proteomes" id="UP000198304"/>
    </source>
</evidence>
<dbReference type="Proteomes" id="UP000198304">
    <property type="component" value="Unassembled WGS sequence"/>
</dbReference>
<evidence type="ECO:0000256" key="4">
    <source>
        <dbReference type="SAM" id="Coils"/>
    </source>
</evidence>
<dbReference type="SMART" id="SM00797">
    <property type="entry name" value="AHS2"/>
    <property type="match status" value="1"/>
</dbReference>
<protein>
    <submittedName>
        <fullName evidence="6">Biotin-dependent carboxylase uncharacterized domain-containing protein</fullName>
    </submittedName>
</protein>
<organism evidence="6 7">
    <name type="scientific">Anaerovirgula multivorans</name>
    <dbReference type="NCBI Taxonomy" id="312168"/>
    <lineage>
        <taxon>Bacteria</taxon>
        <taxon>Bacillati</taxon>
        <taxon>Bacillota</taxon>
        <taxon>Clostridia</taxon>
        <taxon>Peptostreptococcales</taxon>
        <taxon>Natronincolaceae</taxon>
        <taxon>Anaerovirgula</taxon>
    </lineage>
</organism>
<feature type="domain" description="Carboxyltransferase" evidence="5">
    <location>
        <begin position="25"/>
        <end position="306"/>
    </location>
</feature>
<dbReference type="GO" id="GO:0005524">
    <property type="term" value="F:ATP binding"/>
    <property type="evidence" value="ECO:0007669"/>
    <property type="project" value="UniProtKB-KW"/>
</dbReference>
<keyword evidence="4" id="KW-0175">Coiled coil</keyword>